<protein>
    <recommendedName>
        <fullName evidence="3">Rhamnan synthesis protein F</fullName>
    </recommendedName>
</protein>
<accession>A0A366K6U6</accession>
<comment type="caution">
    <text evidence="1">The sequence shown here is derived from an EMBL/GenBank/DDBJ whole genome shotgun (WGS) entry which is preliminary data.</text>
</comment>
<reference evidence="1 2" key="1">
    <citation type="submission" date="2017-10" db="EMBL/GenBank/DDBJ databases">
        <title>Bifidobacterium xylocopum sp. nov. and Bifidobacterium aemilianum sp. nov., from the carpenter bee (Xylocopa violacea) digestive tract.</title>
        <authorList>
            <person name="Alberoni D."/>
            <person name="Baffoni L."/>
            <person name="Di Gioia D."/>
            <person name="Gaggia F."/>
            <person name="Biavati B."/>
        </authorList>
    </citation>
    <scope>NUCLEOTIDE SEQUENCE [LARGE SCALE GENOMIC DNA]</scope>
    <source>
        <strain evidence="1 2">XV10</strain>
    </source>
</reference>
<dbReference type="Proteomes" id="UP000252530">
    <property type="component" value="Unassembled WGS sequence"/>
</dbReference>
<evidence type="ECO:0000313" key="2">
    <source>
        <dbReference type="Proteomes" id="UP000252530"/>
    </source>
</evidence>
<dbReference type="AlphaFoldDB" id="A0A366K6U6"/>
<name>A0A366K6U6_9BIFI</name>
<evidence type="ECO:0000313" key="1">
    <source>
        <dbReference type="EMBL" id="RBP97470.1"/>
    </source>
</evidence>
<proteinExistence type="predicted"/>
<keyword evidence="2" id="KW-1185">Reference proteome</keyword>
<dbReference type="InterPro" id="IPR007739">
    <property type="entry name" value="RgpF"/>
</dbReference>
<dbReference type="Pfam" id="PF05045">
    <property type="entry name" value="RgpF"/>
    <property type="match status" value="1"/>
</dbReference>
<organism evidence="1 2">
    <name type="scientific">Bifidobacterium aemilianum</name>
    <dbReference type="NCBI Taxonomy" id="2493120"/>
    <lineage>
        <taxon>Bacteria</taxon>
        <taxon>Bacillati</taxon>
        <taxon>Actinomycetota</taxon>
        <taxon>Actinomycetes</taxon>
        <taxon>Bifidobacteriales</taxon>
        <taxon>Bifidobacteriaceae</taxon>
        <taxon>Bifidobacterium</taxon>
    </lineage>
</organism>
<evidence type="ECO:0008006" key="3">
    <source>
        <dbReference type="Google" id="ProtNLM"/>
    </source>
</evidence>
<gene>
    <name evidence="1" type="ORF">CRD60_06815</name>
</gene>
<dbReference type="EMBL" id="PDCG01000006">
    <property type="protein sequence ID" value="RBP97470.1"/>
    <property type="molecule type" value="Genomic_DNA"/>
</dbReference>
<sequence length="316" mass="36076">MDMLNMSEIKVVYKEHERLRSIERQLGELVNRRTIRRNSKARILVLLHLYYAEAWPEIREYLLNLRPYDVDLVATVTEGRVTDETIADIASFNGRTNTVITVPNKGFDLGPFFEAARGINKDYDLVFKLHSKGTKRPFQYIYNQCFFRRSWFLNLYDGILSPRRVHNIVEAFMGERRISLAAADNLIIKDPLEKQALHRSIANSMGLSLKADYKYVAGTCFALSMEQFTAIKKLGYSIDDFEPTSATSVEDLAHFLERYICTVNPGNVHMLGTRTATIHRALCTPLCAILKVTAPFLKGVRAQLRAGHRLDHSSSV</sequence>